<dbReference type="STRING" id="1399419.A5906_26230"/>
<dbReference type="GO" id="GO:0003677">
    <property type="term" value="F:DNA binding"/>
    <property type="evidence" value="ECO:0007669"/>
    <property type="project" value="UniProtKB-KW"/>
</dbReference>
<evidence type="ECO:0000313" key="2">
    <source>
        <dbReference type="EMBL" id="TWB76109.1"/>
    </source>
</evidence>
<dbReference type="Gene3D" id="3.30.950.30">
    <property type="entry name" value="Schlafen, AAA domain"/>
    <property type="match status" value="1"/>
</dbReference>
<organism evidence="2 3">
    <name type="scientific">Bradyrhizobium sacchari</name>
    <dbReference type="NCBI Taxonomy" id="1399419"/>
    <lineage>
        <taxon>Bacteria</taxon>
        <taxon>Pseudomonadati</taxon>
        <taxon>Pseudomonadota</taxon>
        <taxon>Alphaproteobacteria</taxon>
        <taxon>Hyphomicrobiales</taxon>
        <taxon>Nitrobacteraceae</taxon>
        <taxon>Bradyrhizobium</taxon>
    </lineage>
</organism>
<dbReference type="Pfam" id="PF04326">
    <property type="entry name" value="SLFN_AlbA_2"/>
    <property type="match status" value="1"/>
</dbReference>
<evidence type="ECO:0000259" key="1">
    <source>
        <dbReference type="Pfam" id="PF04326"/>
    </source>
</evidence>
<protein>
    <submittedName>
        <fullName evidence="2">Putative DNA-binding protein</fullName>
    </submittedName>
</protein>
<sequence>MALISYKTLDDVRAIVANQIPEGLNLEYKSSSILINRDANALCKTVSAFANSAGGTFIIGIEMDKLAPVRLDDGTPGPSKRDWIFQVINGGTFPAIEAIEVREFATPTGMIFVIDVPPSAQAPHQSKDNKYYKRRDSLSEVMEHYEIEDIRNRPKRALAPLRAELHTQNILSYLRLTNTHETDAISDLRCEIDANFDLGRDSLSMLTERGLRALLPKHELHFLLGSVVDFLQTPEPAITFRFRFHDGPLTSAVTFHMADLNRTAIMTSPLERALEKLGEKIDKASGHLEHLRRSAETMTNMIDGTGLRLSQRTLNTLRNMPQLFDPREFDADGYRIIADIPIDDAHQLSRLLHYFPDEQAKEEYGKIAPDVRERFEKYFKVSFDE</sequence>
<dbReference type="EMBL" id="VITW01000004">
    <property type="protein sequence ID" value="TWB76109.1"/>
    <property type="molecule type" value="Genomic_DNA"/>
</dbReference>
<dbReference type="RefSeq" id="WP_080134666.1">
    <property type="nucleotide sequence ID" value="NZ_LWIG01000007.1"/>
</dbReference>
<evidence type="ECO:0000313" key="3">
    <source>
        <dbReference type="Proteomes" id="UP000315914"/>
    </source>
</evidence>
<gene>
    <name evidence="2" type="ORF">FBZ95_104289</name>
</gene>
<dbReference type="InterPro" id="IPR007421">
    <property type="entry name" value="Schlafen_AlbA_2_dom"/>
</dbReference>
<proteinExistence type="predicted"/>
<feature type="domain" description="Schlafen AlbA-2" evidence="1">
    <location>
        <begin position="22"/>
        <end position="142"/>
    </location>
</feature>
<dbReference type="OrthoDB" id="9768354at2"/>
<comment type="caution">
    <text evidence="2">The sequence shown here is derived from an EMBL/GenBank/DDBJ whole genome shotgun (WGS) entry which is preliminary data.</text>
</comment>
<keyword evidence="2" id="KW-0238">DNA-binding</keyword>
<name>A0A560JZE6_9BRAD</name>
<keyword evidence="3" id="KW-1185">Reference proteome</keyword>
<dbReference type="AlphaFoldDB" id="A0A560JZE6"/>
<dbReference type="Proteomes" id="UP000315914">
    <property type="component" value="Unassembled WGS sequence"/>
</dbReference>
<dbReference type="InterPro" id="IPR038461">
    <property type="entry name" value="Schlafen_AlbA_2_dom_sf"/>
</dbReference>
<accession>A0A560JZE6</accession>
<reference evidence="2 3" key="1">
    <citation type="submission" date="2019-06" db="EMBL/GenBank/DDBJ databases">
        <title>Genomic Encyclopedia of Type Strains, Phase IV (KMG-V): Genome sequencing to study the core and pangenomes of soil and plant-associated prokaryotes.</title>
        <authorList>
            <person name="Whitman W."/>
        </authorList>
    </citation>
    <scope>NUCLEOTIDE SEQUENCE [LARGE SCALE GENOMIC DNA]</scope>
    <source>
        <strain evidence="2 3">BR 10556</strain>
    </source>
</reference>